<accession>A0A0F9SCT3</accession>
<dbReference type="AlphaFoldDB" id="A0A0F9SCT3"/>
<dbReference type="NCBIfam" id="NF042927">
    <property type="entry name" value="capsid_Caudo_2"/>
    <property type="match status" value="1"/>
</dbReference>
<proteinExistence type="predicted"/>
<evidence type="ECO:0000313" key="1">
    <source>
        <dbReference type="EMBL" id="KKN66695.1"/>
    </source>
</evidence>
<gene>
    <name evidence="1" type="ORF">LCGC14_0468810</name>
</gene>
<comment type="caution">
    <text evidence="1">The sequence shown here is derived from an EMBL/GenBank/DDBJ whole genome shotgun (WGS) entry which is preliminary data.</text>
</comment>
<sequence>MSKHVIHNQRGEDVAEGPRFYRTRSGGTAAAQTPLVGKDGQYNASSKADLRGILSQMTDMLDSGELSRAPVVADTEGSVDRLVEAAMSDRNLKGGAFERLGQVFAEIISETMGRQGFSDKILARVDTQERGIPRVEVDQHDVVSWHMTSAGAVRETVARPRFIFPEAFWLATQLLIDEEDLFYAGQSFLERKYNAALAATMVREDNVTKFLLDQAAPIANDLISFGAFTPTVWATLRDQVWRWALQTPHCLIAVDLQKDIFADADWHGIYSPVEKHVLFTEGKFGEIGGVEVFTDGYRYDTLRVLEDGEIYMLAAPATLGAKLPLVPMYSEPINKHAVDGSPRKGWWLGQYEAIVIANSKGVSKGVKL</sequence>
<dbReference type="InterPro" id="IPR049994">
    <property type="entry name" value="Staley_37-like"/>
</dbReference>
<name>A0A0F9SCT3_9ZZZZ</name>
<reference evidence="1" key="1">
    <citation type="journal article" date="2015" name="Nature">
        <title>Complex archaea that bridge the gap between prokaryotes and eukaryotes.</title>
        <authorList>
            <person name="Spang A."/>
            <person name="Saw J.H."/>
            <person name="Jorgensen S.L."/>
            <person name="Zaremba-Niedzwiedzka K."/>
            <person name="Martijn J."/>
            <person name="Lind A.E."/>
            <person name="van Eijk R."/>
            <person name="Schleper C."/>
            <person name="Guy L."/>
            <person name="Ettema T.J."/>
        </authorList>
    </citation>
    <scope>NUCLEOTIDE SEQUENCE</scope>
</reference>
<dbReference type="EMBL" id="LAZR01000493">
    <property type="protein sequence ID" value="KKN66695.1"/>
    <property type="molecule type" value="Genomic_DNA"/>
</dbReference>
<protein>
    <submittedName>
        <fullName evidence="1">Uncharacterized protein</fullName>
    </submittedName>
</protein>
<organism evidence="1">
    <name type="scientific">marine sediment metagenome</name>
    <dbReference type="NCBI Taxonomy" id="412755"/>
    <lineage>
        <taxon>unclassified sequences</taxon>
        <taxon>metagenomes</taxon>
        <taxon>ecological metagenomes</taxon>
    </lineage>
</organism>